<reference evidence="7 8" key="1">
    <citation type="submission" date="2016-07" db="EMBL/GenBank/DDBJ databases">
        <title>Acinetobacter sp. ANC 4603.</title>
        <authorList>
            <person name="Radolfova-Krizova L."/>
            <person name="Nemec A."/>
        </authorList>
    </citation>
    <scope>NUCLEOTIDE SEQUENCE [LARGE SCALE GENOMIC DNA]</scope>
    <source>
        <strain evidence="7 8">ANC 4603</strain>
    </source>
</reference>
<protein>
    <submittedName>
        <fullName evidence="7">NLPA lipoprotein</fullName>
    </submittedName>
</protein>
<dbReference type="InterPro" id="IPR004872">
    <property type="entry name" value="Lipoprotein_NlpA"/>
</dbReference>
<evidence type="ECO:0000256" key="6">
    <source>
        <dbReference type="ARBA" id="ARBA00023288"/>
    </source>
</evidence>
<dbReference type="GO" id="GO:0016020">
    <property type="term" value="C:membrane"/>
    <property type="evidence" value="ECO:0007669"/>
    <property type="project" value="UniProtKB-SubCell"/>
</dbReference>
<proteinExistence type="inferred from homology"/>
<evidence type="ECO:0000256" key="3">
    <source>
        <dbReference type="ARBA" id="ARBA00022729"/>
    </source>
</evidence>
<comment type="similarity">
    <text evidence="2">Belongs to the NlpA lipoprotein family.</text>
</comment>
<name>A0A1C3CV98_9GAMM</name>
<dbReference type="EMBL" id="MBDL01000010">
    <property type="protein sequence ID" value="ODA12715.1"/>
    <property type="molecule type" value="Genomic_DNA"/>
</dbReference>
<dbReference type="Gene3D" id="3.40.190.10">
    <property type="entry name" value="Periplasmic binding protein-like II"/>
    <property type="match status" value="2"/>
</dbReference>
<keyword evidence="8" id="KW-1185">Reference proteome</keyword>
<dbReference type="OrthoDB" id="9812878at2"/>
<accession>A0A1C3CV98</accession>
<keyword evidence="6 7" id="KW-0449">Lipoprotein</keyword>
<dbReference type="STRING" id="1891224.BBP83_09145"/>
<keyword evidence="4" id="KW-0472">Membrane</keyword>
<dbReference type="PROSITE" id="PS51257">
    <property type="entry name" value="PROKAR_LIPOPROTEIN"/>
    <property type="match status" value="1"/>
</dbReference>
<gene>
    <name evidence="7" type="ORF">BBP83_09145</name>
</gene>
<keyword evidence="3" id="KW-0732">Signal</keyword>
<evidence type="ECO:0000256" key="1">
    <source>
        <dbReference type="ARBA" id="ARBA00004635"/>
    </source>
</evidence>
<evidence type="ECO:0000256" key="2">
    <source>
        <dbReference type="ARBA" id="ARBA00008973"/>
    </source>
</evidence>
<organism evidence="7 8">
    <name type="scientific">Acinetobacter celticus</name>
    <dbReference type="NCBI Taxonomy" id="1891224"/>
    <lineage>
        <taxon>Bacteria</taxon>
        <taxon>Pseudomonadati</taxon>
        <taxon>Pseudomonadota</taxon>
        <taxon>Gammaproteobacteria</taxon>
        <taxon>Moraxellales</taxon>
        <taxon>Moraxellaceae</taxon>
        <taxon>Acinetobacter</taxon>
    </lineage>
</organism>
<dbReference type="RefSeq" id="WP_068888136.1">
    <property type="nucleotide sequence ID" value="NZ_CBCRUU010000004.1"/>
</dbReference>
<dbReference type="Proteomes" id="UP000186553">
    <property type="component" value="Unassembled WGS sequence"/>
</dbReference>
<evidence type="ECO:0000256" key="5">
    <source>
        <dbReference type="ARBA" id="ARBA00023139"/>
    </source>
</evidence>
<comment type="subcellular location">
    <subcellularLocation>
        <location evidence="1">Membrane</location>
        <topology evidence="1">Lipid-anchor</topology>
    </subcellularLocation>
</comment>
<keyword evidence="5" id="KW-0564">Palmitate</keyword>
<sequence length="290" mass="31096">MKKLLGLVLGLSAVLAGCGKQEAPASDATQTKNSAEVQTVTMASTGSDADIWRYIATLPETKAAGIKLEVKNFTDYVSMNTAVANKEIDVNAFQSYAYMVAFNGSNKDKIAPLSTTYLEPMGLYSSKVKKLEDFKAGATIAIPNDGANESRALLLLQSAGLIKLKAGFDDVKGTPADISENAKKIVIKPIQMATAVRVKDEVDAIVLGNTLAMEGGLNVLKDAVFYEPVDQSTKMNVNVLAVAADRQNDPVLKKVGELYHTEAVKQYVQEHFGGTKIDVNKPVSYLTDAK</sequence>
<dbReference type="PANTHER" id="PTHR30429">
    <property type="entry name" value="D-METHIONINE-BINDING LIPOPROTEIN METQ"/>
    <property type="match status" value="1"/>
</dbReference>
<dbReference type="SUPFAM" id="SSF53850">
    <property type="entry name" value="Periplasmic binding protein-like II"/>
    <property type="match status" value="1"/>
</dbReference>
<comment type="caution">
    <text evidence="7">The sequence shown here is derived from an EMBL/GenBank/DDBJ whole genome shotgun (WGS) entry which is preliminary data.</text>
</comment>
<dbReference type="AlphaFoldDB" id="A0A1C3CV98"/>
<evidence type="ECO:0000256" key="4">
    <source>
        <dbReference type="ARBA" id="ARBA00023136"/>
    </source>
</evidence>
<evidence type="ECO:0000313" key="8">
    <source>
        <dbReference type="Proteomes" id="UP000186553"/>
    </source>
</evidence>
<dbReference type="PANTHER" id="PTHR30429:SF1">
    <property type="entry name" value="D-METHIONINE-BINDING LIPOPROTEIN METQ-RELATED"/>
    <property type="match status" value="1"/>
</dbReference>
<dbReference type="Pfam" id="PF03180">
    <property type="entry name" value="Lipoprotein_9"/>
    <property type="match status" value="1"/>
</dbReference>
<evidence type="ECO:0000313" key="7">
    <source>
        <dbReference type="EMBL" id="ODA12715.1"/>
    </source>
</evidence>